<keyword evidence="7" id="KW-0998">Cell outer membrane</keyword>
<comment type="subcellular location">
    <subcellularLocation>
        <location evidence="1">Membrane</location>
    </subcellularLocation>
</comment>
<keyword evidence="3" id="KW-0812">Transmembrane</keyword>
<evidence type="ECO:0000256" key="2">
    <source>
        <dbReference type="ARBA" id="ARBA00022452"/>
    </source>
</evidence>
<dbReference type="Pfam" id="PF07244">
    <property type="entry name" value="POTRA"/>
    <property type="match status" value="4"/>
</dbReference>
<dbReference type="AlphaFoldDB" id="A0A1W1D2R0"/>
<protein>
    <submittedName>
        <fullName evidence="9">Outer membrane protein assembly factor YaeT</fullName>
    </submittedName>
</protein>
<reference evidence="9" key="1">
    <citation type="submission" date="2016-10" db="EMBL/GenBank/DDBJ databases">
        <authorList>
            <person name="de Groot N.N."/>
        </authorList>
    </citation>
    <scope>NUCLEOTIDE SEQUENCE</scope>
</reference>
<accession>A0A1W1D2R0</accession>
<feature type="domain" description="POTRA" evidence="8">
    <location>
        <begin position="343"/>
        <end position="415"/>
    </location>
</feature>
<dbReference type="InterPro" id="IPR034746">
    <property type="entry name" value="POTRA"/>
</dbReference>
<evidence type="ECO:0000256" key="7">
    <source>
        <dbReference type="ARBA" id="ARBA00023237"/>
    </source>
</evidence>
<dbReference type="InterPro" id="IPR039910">
    <property type="entry name" value="D15-like"/>
</dbReference>
<dbReference type="PANTHER" id="PTHR12815">
    <property type="entry name" value="SORTING AND ASSEMBLY MACHINERY SAMM50 PROTEIN FAMILY MEMBER"/>
    <property type="match status" value="1"/>
</dbReference>
<evidence type="ECO:0000256" key="3">
    <source>
        <dbReference type="ARBA" id="ARBA00022692"/>
    </source>
</evidence>
<dbReference type="Gene3D" id="2.40.160.50">
    <property type="entry name" value="membrane protein fhac: a member of the omp85/tpsb transporter family"/>
    <property type="match status" value="1"/>
</dbReference>
<feature type="domain" description="POTRA" evidence="8">
    <location>
        <begin position="88"/>
        <end position="165"/>
    </location>
</feature>
<proteinExistence type="predicted"/>
<keyword evidence="5" id="KW-0677">Repeat</keyword>
<name>A0A1W1D2R0_9ZZZZ</name>
<evidence type="ECO:0000256" key="1">
    <source>
        <dbReference type="ARBA" id="ARBA00004370"/>
    </source>
</evidence>
<organism evidence="9">
    <name type="scientific">hydrothermal vent metagenome</name>
    <dbReference type="NCBI Taxonomy" id="652676"/>
    <lineage>
        <taxon>unclassified sequences</taxon>
        <taxon>metagenomes</taxon>
        <taxon>ecological metagenomes</taxon>
    </lineage>
</organism>
<keyword evidence="6" id="KW-0472">Membrane</keyword>
<dbReference type="NCBIfam" id="TIGR03303">
    <property type="entry name" value="OM_YaeT"/>
    <property type="match status" value="1"/>
</dbReference>
<evidence type="ECO:0000256" key="4">
    <source>
        <dbReference type="ARBA" id="ARBA00022729"/>
    </source>
</evidence>
<evidence type="ECO:0000256" key="5">
    <source>
        <dbReference type="ARBA" id="ARBA00022737"/>
    </source>
</evidence>
<dbReference type="GO" id="GO:0071709">
    <property type="term" value="P:membrane assembly"/>
    <property type="evidence" value="ECO:0007669"/>
    <property type="project" value="InterPro"/>
</dbReference>
<dbReference type="GO" id="GO:0019867">
    <property type="term" value="C:outer membrane"/>
    <property type="evidence" value="ECO:0007669"/>
    <property type="project" value="InterPro"/>
</dbReference>
<dbReference type="PIRSF" id="PIRSF006076">
    <property type="entry name" value="OM_assembly_OMP85"/>
    <property type="match status" value="1"/>
</dbReference>
<dbReference type="InterPro" id="IPR010827">
    <property type="entry name" value="BamA/TamA_POTRA"/>
</dbReference>
<gene>
    <name evidence="9" type="ORF">MNB_SM-3-1524</name>
</gene>
<evidence type="ECO:0000313" key="9">
    <source>
        <dbReference type="EMBL" id="SFV74919.1"/>
    </source>
</evidence>
<dbReference type="PROSITE" id="PS51779">
    <property type="entry name" value="POTRA"/>
    <property type="match status" value="3"/>
</dbReference>
<dbReference type="InterPro" id="IPR023707">
    <property type="entry name" value="OM_assembly_BamA"/>
</dbReference>
<evidence type="ECO:0000259" key="8">
    <source>
        <dbReference type="PROSITE" id="PS51779"/>
    </source>
</evidence>
<dbReference type="PANTHER" id="PTHR12815:SF23">
    <property type="entry name" value="OUTER MEMBRANE PROTEIN ASSEMBLY FACTOR BAMA"/>
    <property type="match status" value="1"/>
</dbReference>
<keyword evidence="2" id="KW-1134">Transmembrane beta strand</keyword>
<sequence length="745" mass="84960">MKILFILLLFVMTNSLFAQVVHKIKYDGLVHISQPVALRMLDFEVGDNVDEKLLDTSIKTYFAQGYFDDIWAKIDANGVLTFHFKEKPIISKIEVKGYKEDDEDALNALLQIKKGSLYDEQKLEAAKQRIIDAISQDGKIDSVVEIEKEKMDNGSMKITFVVNEGEEITIKKLDFSGLKGLTYDEIEDVIANKQREWMGWLWGRNDGELSLPDLAYDHLRIRELYLENGYLDAQVNPPFVRVDFNHYLADMSYELHEGKQYKISSISVVQAKNVIDNKKLEEVIHLKKGDIFNIKTFREDANRIKTIIADLSYAYVRVFPNLQKNQKDGTVDVTFQVYPGSKVKIRNVIISGNTRTLDRIIRRELYLGPNDMYSLTDLKDSKNALGRLGFFSQHTIEEKRINDHEMDLIVKVKEAQTGNIQIGGGYGSYGGIMVNLAVSDRDIWGSGIDVGIKAEKSKKTSSYSFSISNRHLNDSDFSGDFSIYDSNYDYNYYSVITKGGSVGLGHRITRHLNGYLSYSYTKNYYSYSDDINLSDIDTFYFENYIKSSIIASLKFDNTDDYYVPREGMYIKETIEKAGIGGDAKFIKSRTKFTKYNGLKDYLGFDLIARYKARLYLLQDEGYTPIGEKFYLGGIGSLRGYESYSVSPVIIDNDGITRRIGGKKAFSNSFELSFPLVKKAKMRLVTYLDWGFIGDNSLSEYSRGGYGAGIEWVSPVGPIQLMFSNPLNKKEGDRVSHFDFSMGQRF</sequence>
<dbReference type="Gene3D" id="3.10.20.310">
    <property type="entry name" value="membrane protein fhac"/>
    <property type="match status" value="5"/>
</dbReference>
<dbReference type="InterPro" id="IPR000184">
    <property type="entry name" value="Bac_surfAg_D15"/>
</dbReference>
<dbReference type="EMBL" id="FPHP01000009">
    <property type="protein sequence ID" value="SFV74919.1"/>
    <property type="molecule type" value="Genomic_DNA"/>
</dbReference>
<keyword evidence="4" id="KW-0732">Signal</keyword>
<dbReference type="Pfam" id="PF01103">
    <property type="entry name" value="Omp85"/>
    <property type="match status" value="1"/>
</dbReference>
<evidence type="ECO:0000256" key="6">
    <source>
        <dbReference type="ARBA" id="ARBA00023136"/>
    </source>
</evidence>
<feature type="domain" description="POTRA" evidence="8">
    <location>
        <begin position="261"/>
        <end position="340"/>
    </location>
</feature>